<organism evidence="1 2">
    <name type="scientific">Xanthocytophaga agilis</name>
    <dbReference type="NCBI Taxonomy" id="3048010"/>
    <lineage>
        <taxon>Bacteria</taxon>
        <taxon>Pseudomonadati</taxon>
        <taxon>Bacteroidota</taxon>
        <taxon>Cytophagia</taxon>
        <taxon>Cytophagales</taxon>
        <taxon>Rhodocytophagaceae</taxon>
        <taxon>Xanthocytophaga</taxon>
    </lineage>
</organism>
<gene>
    <name evidence="1" type="ORF">QNI22_21670</name>
</gene>
<dbReference type="PANTHER" id="PTHR46701">
    <property type="entry name" value="GLYCOSYLTRANSFERASE-LIKE KOBITO 1"/>
    <property type="match status" value="1"/>
</dbReference>
<dbReference type="PANTHER" id="PTHR46701:SF7">
    <property type="entry name" value="GLYCOSYLTRANSFERASE-LIKE KOBITO 1"/>
    <property type="match status" value="1"/>
</dbReference>
<dbReference type="GO" id="GO:0030244">
    <property type="term" value="P:cellulose biosynthetic process"/>
    <property type="evidence" value="ECO:0007669"/>
    <property type="project" value="InterPro"/>
</dbReference>
<dbReference type="EMBL" id="JASJOU010000008">
    <property type="protein sequence ID" value="MDJ1503292.1"/>
    <property type="molecule type" value="Genomic_DNA"/>
</dbReference>
<proteinExistence type="predicted"/>
<dbReference type="GO" id="GO:0009737">
    <property type="term" value="P:response to abscisic acid"/>
    <property type="evidence" value="ECO:0007669"/>
    <property type="project" value="InterPro"/>
</dbReference>
<comment type="caution">
    <text evidence="1">The sequence shown here is derived from an EMBL/GenBank/DDBJ whole genome shotgun (WGS) entry which is preliminary data.</text>
</comment>
<keyword evidence="2" id="KW-1185">Reference proteome</keyword>
<dbReference type="Pfam" id="PF13704">
    <property type="entry name" value="Glyco_tranf_2_4"/>
    <property type="match status" value="1"/>
</dbReference>
<evidence type="ECO:0000313" key="1">
    <source>
        <dbReference type="EMBL" id="MDJ1503292.1"/>
    </source>
</evidence>
<dbReference type="Proteomes" id="UP001232063">
    <property type="component" value="Unassembled WGS sequence"/>
</dbReference>
<protein>
    <submittedName>
        <fullName evidence="1">Glycosyltransferase family 2 protein</fullName>
    </submittedName>
</protein>
<sequence>MQIAITTTVKSCSAETLANFASYHLSIGFDYIFFFFDDENEIPPDVTIKEERIIIIKNDDLLQRSWQKTKLRHMLEYTSSDLIARQVLNIEAAINLSLQLNVSWILHIDVDELFYAPAYNNVKDHFKYMEQQHIQSINYVNYEAICEKTYIDNYYKEVTLFKRNPLTLTLKQKDLIQCHYPGGMKNFFLFYGNGKPAGKVSARLTPNGPHFFKNAIQFYPNTGPIILHYPVCGFENFYNKYHTLGFFPDLWLGEYSIEQQLPFHIRARNIIHSQTRQQAEKFYNHEVVISDQKLIEQLLINEIFCRIHKPSQAFK</sequence>
<name>A0AAE3R823_9BACT</name>
<accession>A0AAE3R823</accession>
<dbReference type="InterPro" id="IPR044224">
    <property type="entry name" value="KOBITO1-like"/>
</dbReference>
<evidence type="ECO:0000313" key="2">
    <source>
        <dbReference type="Proteomes" id="UP001232063"/>
    </source>
</evidence>
<dbReference type="RefSeq" id="WP_314513892.1">
    <property type="nucleotide sequence ID" value="NZ_JASJOU010000008.1"/>
</dbReference>
<dbReference type="AlphaFoldDB" id="A0AAE3R823"/>
<reference evidence="1" key="1">
    <citation type="submission" date="2023-05" db="EMBL/GenBank/DDBJ databases">
        <authorList>
            <person name="Zhang X."/>
        </authorList>
    </citation>
    <scope>NUCLEOTIDE SEQUENCE</scope>
    <source>
        <strain evidence="1">BD1B2-1</strain>
    </source>
</reference>